<proteinExistence type="predicted"/>
<dbReference type="GO" id="GO:0007264">
    <property type="term" value="P:small GTPase-mediated signal transduction"/>
    <property type="evidence" value="ECO:0007669"/>
    <property type="project" value="InterPro"/>
</dbReference>
<dbReference type="Proteomes" id="UP001367676">
    <property type="component" value="Unassembled WGS sequence"/>
</dbReference>
<evidence type="ECO:0000313" key="3">
    <source>
        <dbReference type="EMBL" id="KAK7577998.1"/>
    </source>
</evidence>
<dbReference type="PROSITE" id="PS51421">
    <property type="entry name" value="RAS"/>
    <property type="match status" value="1"/>
</dbReference>
<dbReference type="InterPro" id="IPR003578">
    <property type="entry name" value="Small_GTPase_Rho"/>
</dbReference>
<dbReference type="SUPFAM" id="SSF52540">
    <property type="entry name" value="P-loop containing nucleoside triphosphate hydrolases"/>
    <property type="match status" value="1"/>
</dbReference>
<dbReference type="EMBL" id="JBBCAQ010000035">
    <property type="protein sequence ID" value="KAK7577998.1"/>
    <property type="molecule type" value="Genomic_DNA"/>
</dbReference>
<dbReference type="PROSITE" id="PS51420">
    <property type="entry name" value="RHO"/>
    <property type="match status" value="1"/>
</dbReference>
<dbReference type="InterPro" id="IPR027417">
    <property type="entry name" value="P-loop_NTPase"/>
</dbReference>
<keyword evidence="4" id="KW-1185">Reference proteome</keyword>
<dbReference type="GO" id="GO:0001667">
    <property type="term" value="P:ameboidal-type cell migration"/>
    <property type="evidence" value="ECO:0007669"/>
    <property type="project" value="UniProtKB-ARBA"/>
</dbReference>
<evidence type="ECO:0000256" key="1">
    <source>
        <dbReference type="ARBA" id="ARBA00022741"/>
    </source>
</evidence>
<dbReference type="Pfam" id="PF00071">
    <property type="entry name" value="Ras"/>
    <property type="match status" value="1"/>
</dbReference>
<dbReference type="GO" id="GO:0035006">
    <property type="term" value="P:melanization defense response"/>
    <property type="evidence" value="ECO:0007669"/>
    <property type="project" value="UniProtKB-ARBA"/>
</dbReference>
<dbReference type="SMART" id="SM00174">
    <property type="entry name" value="RHO"/>
    <property type="match status" value="1"/>
</dbReference>
<dbReference type="InterPro" id="IPR001806">
    <property type="entry name" value="Small_GTPase"/>
</dbReference>
<organism evidence="3 4">
    <name type="scientific">Parthenolecanium corni</name>
    <dbReference type="NCBI Taxonomy" id="536013"/>
    <lineage>
        <taxon>Eukaryota</taxon>
        <taxon>Metazoa</taxon>
        <taxon>Ecdysozoa</taxon>
        <taxon>Arthropoda</taxon>
        <taxon>Hexapoda</taxon>
        <taxon>Insecta</taxon>
        <taxon>Pterygota</taxon>
        <taxon>Neoptera</taxon>
        <taxon>Paraneoptera</taxon>
        <taxon>Hemiptera</taxon>
        <taxon>Sternorrhyncha</taxon>
        <taxon>Coccoidea</taxon>
        <taxon>Coccidae</taxon>
        <taxon>Parthenolecanium</taxon>
    </lineage>
</organism>
<dbReference type="GO" id="GO:0003006">
    <property type="term" value="P:developmental process involved in reproduction"/>
    <property type="evidence" value="ECO:0007669"/>
    <property type="project" value="UniProtKB-ARBA"/>
</dbReference>
<reference evidence="3 4" key="1">
    <citation type="submission" date="2024-03" db="EMBL/GenBank/DDBJ databases">
        <title>Adaptation during the transition from Ophiocordyceps entomopathogen to insect associate is accompanied by gene loss and intensified selection.</title>
        <authorList>
            <person name="Ward C.M."/>
            <person name="Onetto C.A."/>
            <person name="Borneman A.R."/>
        </authorList>
    </citation>
    <scope>NUCLEOTIDE SEQUENCE [LARGE SCALE GENOMIC DNA]</scope>
    <source>
        <strain evidence="3">AWRI1</strain>
        <tissue evidence="3">Single Adult Female</tissue>
    </source>
</reference>
<evidence type="ECO:0000313" key="4">
    <source>
        <dbReference type="Proteomes" id="UP001367676"/>
    </source>
</evidence>
<evidence type="ECO:0000256" key="2">
    <source>
        <dbReference type="ARBA" id="ARBA00023134"/>
    </source>
</evidence>
<dbReference type="PROSITE" id="PS51419">
    <property type="entry name" value="RAB"/>
    <property type="match status" value="1"/>
</dbReference>
<dbReference type="Gene3D" id="3.40.50.300">
    <property type="entry name" value="P-loop containing nucleotide triphosphate hydrolases"/>
    <property type="match status" value="1"/>
</dbReference>
<accession>A0AAN9TA37</accession>
<dbReference type="GO" id="GO:0035099">
    <property type="term" value="P:hemocyte migration"/>
    <property type="evidence" value="ECO:0007669"/>
    <property type="project" value="UniProtKB-ARBA"/>
</dbReference>
<protein>
    <submittedName>
        <fullName evidence="3">Uncharacterized protein</fullName>
    </submittedName>
</protein>
<comment type="caution">
    <text evidence="3">The sequence shown here is derived from an EMBL/GenBank/DDBJ whole genome shotgun (WGS) entry which is preliminary data.</text>
</comment>
<sequence length="173" mass="19583">MLLVGYPRILELRRTPSYDTVRPLAYPETHVFILCFTISDPSTLENIVTKWYPEVRRYCQTTPLILCGCQSDLRNDYETLSKLAEIQRIPVSAEQGVAVSRQIGATTYVETSSKSCPKAIQDAFEVSALAALGKLNKCLSSTQKFASHRYNGTWHRAKVDLNFRDRSKNCVVM</sequence>
<name>A0AAN9TA37_9HEMI</name>
<dbReference type="GO" id="GO:0003924">
    <property type="term" value="F:GTPase activity"/>
    <property type="evidence" value="ECO:0007669"/>
    <property type="project" value="InterPro"/>
</dbReference>
<dbReference type="GO" id="GO:0005525">
    <property type="term" value="F:GTP binding"/>
    <property type="evidence" value="ECO:0007669"/>
    <property type="project" value="UniProtKB-KW"/>
</dbReference>
<dbReference type="PANTHER" id="PTHR24072">
    <property type="entry name" value="RHO FAMILY GTPASE"/>
    <property type="match status" value="1"/>
</dbReference>
<keyword evidence="2" id="KW-0342">GTP-binding</keyword>
<dbReference type="GO" id="GO:0022412">
    <property type="term" value="P:cellular process involved in reproduction in multicellular organism"/>
    <property type="evidence" value="ECO:0007669"/>
    <property type="project" value="UniProtKB-ARBA"/>
</dbReference>
<dbReference type="AlphaFoldDB" id="A0AAN9TA37"/>
<keyword evidence="1" id="KW-0547">Nucleotide-binding</keyword>
<gene>
    <name evidence="3" type="ORF">V9T40_010203</name>
</gene>